<sequence length="361" mass="41085">MDVYNRVVKLEYLHPEVKNKWVFSQGGFHTEICTLRCLGWTIEGSGLGDAWQEVDLYSSVTVSQILNGNHYNRTIAHQLTLQASFDLQLDTFLEDHPVVYDTLVASVKQLTEACRDKTGVAESHQAFLMDIESLNIEKQLQEFDVSHKTDPMFQWARRYIRQVMTLLQPQRTIREVNWQLYLGIFARTSLHMPGDYAQTIPGFIARMDAIRTSDPELWQSFTNGEFAVNTSDRIPFIRIGVDQAMEYLNKSTKCQGGISGITTYPATLLKFCLTAPELERLADESEQLVSTTSTTEPPRHHQLSQSKLARQERSIEQLKSVLAPSNLFKTETGSENSDCKDRACSNSCQRRSSLTKFNKVS</sequence>
<accession>A0AAD9JUR1</accession>
<name>A0AAD9JUR1_9ANNE</name>
<gene>
    <name evidence="2" type="ORF">LSH36_155g05018</name>
</gene>
<evidence type="ECO:0000313" key="2">
    <source>
        <dbReference type="EMBL" id="KAK2159291.1"/>
    </source>
</evidence>
<dbReference type="PANTHER" id="PTHR47018:SF3">
    <property type="entry name" value="MYCBP-ASSOCIATED PROTEIN"/>
    <property type="match status" value="1"/>
</dbReference>
<dbReference type="PANTHER" id="PTHR47018">
    <property type="entry name" value="CXC DOMAIN-CONTAINING PROTEIN-RELATED"/>
    <property type="match status" value="1"/>
</dbReference>
<protein>
    <submittedName>
        <fullName evidence="2">Uncharacterized protein</fullName>
    </submittedName>
</protein>
<evidence type="ECO:0000313" key="3">
    <source>
        <dbReference type="Proteomes" id="UP001208570"/>
    </source>
</evidence>
<feature type="compositionally biased region" description="Polar residues" evidence="1">
    <location>
        <begin position="287"/>
        <end position="296"/>
    </location>
</feature>
<dbReference type="Proteomes" id="UP001208570">
    <property type="component" value="Unassembled WGS sequence"/>
</dbReference>
<keyword evidence="3" id="KW-1185">Reference proteome</keyword>
<proteinExistence type="predicted"/>
<dbReference type="AlphaFoldDB" id="A0AAD9JUR1"/>
<organism evidence="2 3">
    <name type="scientific">Paralvinella palmiformis</name>
    <dbReference type="NCBI Taxonomy" id="53620"/>
    <lineage>
        <taxon>Eukaryota</taxon>
        <taxon>Metazoa</taxon>
        <taxon>Spiralia</taxon>
        <taxon>Lophotrochozoa</taxon>
        <taxon>Annelida</taxon>
        <taxon>Polychaeta</taxon>
        <taxon>Sedentaria</taxon>
        <taxon>Canalipalpata</taxon>
        <taxon>Terebellida</taxon>
        <taxon>Terebelliformia</taxon>
        <taxon>Alvinellidae</taxon>
        <taxon>Paralvinella</taxon>
    </lineage>
</organism>
<feature type="region of interest" description="Disordered" evidence="1">
    <location>
        <begin position="285"/>
        <end position="307"/>
    </location>
</feature>
<comment type="caution">
    <text evidence="2">The sequence shown here is derived from an EMBL/GenBank/DDBJ whole genome shotgun (WGS) entry which is preliminary data.</text>
</comment>
<dbReference type="EMBL" id="JAODUP010000155">
    <property type="protein sequence ID" value="KAK2159291.1"/>
    <property type="molecule type" value="Genomic_DNA"/>
</dbReference>
<reference evidence="2" key="1">
    <citation type="journal article" date="2023" name="Mol. Biol. Evol.">
        <title>Third-Generation Sequencing Reveals the Adaptive Role of the Epigenome in Three Deep-Sea Polychaetes.</title>
        <authorList>
            <person name="Perez M."/>
            <person name="Aroh O."/>
            <person name="Sun Y."/>
            <person name="Lan Y."/>
            <person name="Juniper S.K."/>
            <person name="Young C.R."/>
            <person name="Angers B."/>
            <person name="Qian P.Y."/>
        </authorList>
    </citation>
    <scope>NUCLEOTIDE SEQUENCE</scope>
    <source>
        <strain evidence="2">P08H-3</strain>
    </source>
</reference>
<evidence type="ECO:0000256" key="1">
    <source>
        <dbReference type="SAM" id="MobiDB-lite"/>
    </source>
</evidence>